<dbReference type="AlphaFoldDB" id="A0AAE1LPV8"/>
<evidence type="ECO:0000256" key="1">
    <source>
        <dbReference type="ARBA" id="ARBA00004123"/>
    </source>
</evidence>
<dbReference type="GO" id="GO:0005634">
    <property type="term" value="C:nucleus"/>
    <property type="evidence" value="ECO:0007669"/>
    <property type="project" value="UniProtKB-SubCell"/>
</dbReference>
<organism evidence="16 17">
    <name type="scientific">Frankliniella fusca</name>
    <dbReference type="NCBI Taxonomy" id="407009"/>
    <lineage>
        <taxon>Eukaryota</taxon>
        <taxon>Metazoa</taxon>
        <taxon>Ecdysozoa</taxon>
        <taxon>Arthropoda</taxon>
        <taxon>Hexapoda</taxon>
        <taxon>Insecta</taxon>
        <taxon>Pterygota</taxon>
        <taxon>Neoptera</taxon>
        <taxon>Paraneoptera</taxon>
        <taxon>Thysanoptera</taxon>
        <taxon>Terebrantia</taxon>
        <taxon>Thripoidea</taxon>
        <taxon>Thripidae</taxon>
        <taxon>Frankliniella</taxon>
    </lineage>
</organism>
<keyword evidence="5" id="KW-0808">Transferase</keyword>
<evidence type="ECO:0000256" key="8">
    <source>
        <dbReference type="ARBA" id="ARBA00022786"/>
    </source>
</evidence>
<comment type="caution">
    <text evidence="16">The sequence shown here is derived from an EMBL/GenBank/DDBJ whole genome shotgun (WGS) entry which is preliminary data.</text>
</comment>
<dbReference type="GO" id="GO:0043066">
    <property type="term" value="P:negative regulation of apoptotic process"/>
    <property type="evidence" value="ECO:0007669"/>
    <property type="project" value="TreeGrafter"/>
</dbReference>
<dbReference type="GO" id="GO:0061631">
    <property type="term" value="F:ubiquitin conjugating enzyme activity"/>
    <property type="evidence" value="ECO:0007669"/>
    <property type="project" value="UniProtKB-EC"/>
</dbReference>
<protein>
    <recommendedName>
        <fullName evidence="11">Ubiquitin-conjugating enzyme E2 Z</fullName>
        <ecNumber evidence="3">2.3.2.23</ecNumber>
    </recommendedName>
    <alternativeName>
        <fullName evidence="12">E2 ubiquitin-conjugating enzyme Z</fullName>
    </alternativeName>
    <alternativeName>
        <fullName evidence="14">Ubiquitin carrier protein Z</fullName>
    </alternativeName>
    <alternativeName>
        <fullName evidence="13">Ubiquitin-protein ligase Z</fullName>
    </alternativeName>
</protein>
<evidence type="ECO:0000256" key="14">
    <source>
        <dbReference type="ARBA" id="ARBA00042401"/>
    </source>
</evidence>
<dbReference type="PROSITE" id="PS50127">
    <property type="entry name" value="UBC_2"/>
    <property type="match status" value="1"/>
</dbReference>
<dbReference type="Proteomes" id="UP001219518">
    <property type="component" value="Unassembled WGS sequence"/>
</dbReference>
<dbReference type="SMART" id="SM00212">
    <property type="entry name" value="UBCc"/>
    <property type="match status" value="1"/>
</dbReference>
<dbReference type="GO" id="GO:0005524">
    <property type="term" value="F:ATP binding"/>
    <property type="evidence" value="ECO:0007669"/>
    <property type="project" value="UniProtKB-KW"/>
</dbReference>
<dbReference type="EC" id="2.3.2.23" evidence="3"/>
<evidence type="ECO:0000256" key="2">
    <source>
        <dbReference type="ARBA" id="ARBA00004496"/>
    </source>
</evidence>
<evidence type="ECO:0000256" key="3">
    <source>
        <dbReference type="ARBA" id="ARBA00012486"/>
    </source>
</evidence>
<feature type="domain" description="UBC core" evidence="15">
    <location>
        <begin position="1"/>
        <end position="163"/>
    </location>
</feature>
<dbReference type="Pfam" id="PF00179">
    <property type="entry name" value="UQ_con"/>
    <property type="match status" value="1"/>
</dbReference>
<dbReference type="GO" id="GO:0005737">
    <property type="term" value="C:cytoplasm"/>
    <property type="evidence" value="ECO:0007669"/>
    <property type="project" value="UniProtKB-SubCell"/>
</dbReference>
<evidence type="ECO:0000256" key="12">
    <source>
        <dbReference type="ARBA" id="ARBA00041798"/>
    </source>
</evidence>
<evidence type="ECO:0000256" key="7">
    <source>
        <dbReference type="ARBA" id="ARBA00022741"/>
    </source>
</evidence>
<evidence type="ECO:0000256" key="13">
    <source>
        <dbReference type="ARBA" id="ARBA00042316"/>
    </source>
</evidence>
<keyword evidence="17" id="KW-1185">Reference proteome</keyword>
<dbReference type="Gene3D" id="3.10.110.10">
    <property type="entry name" value="Ubiquitin Conjugating Enzyme"/>
    <property type="match status" value="1"/>
</dbReference>
<dbReference type="GO" id="GO:0006915">
    <property type="term" value="P:apoptotic process"/>
    <property type="evidence" value="ECO:0007669"/>
    <property type="project" value="UniProtKB-KW"/>
</dbReference>
<comment type="subcellular location">
    <subcellularLocation>
        <location evidence="2">Cytoplasm</location>
    </subcellularLocation>
    <subcellularLocation>
        <location evidence="1">Nucleus</location>
    </subcellularLocation>
</comment>
<dbReference type="PANTHER" id="PTHR46116">
    <property type="entry name" value="(E3-INDEPENDENT) E2 UBIQUITIN-CONJUGATING ENZYME"/>
    <property type="match status" value="1"/>
</dbReference>
<evidence type="ECO:0000256" key="10">
    <source>
        <dbReference type="ARBA" id="ARBA00023242"/>
    </source>
</evidence>
<evidence type="ECO:0000256" key="6">
    <source>
        <dbReference type="ARBA" id="ARBA00022703"/>
    </source>
</evidence>
<proteinExistence type="predicted"/>
<dbReference type="CDD" id="cd23809">
    <property type="entry name" value="UBCc_UBE2Z"/>
    <property type="match status" value="1"/>
</dbReference>
<dbReference type="SUPFAM" id="SSF54495">
    <property type="entry name" value="UBC-like"/>
    <property type="match status" value="1"/>
</dbReference>
<keyword evidence="6" id="KW-0053">Apoptosis</keyword>
<dbReference type="GO" id="GO:0004869">
    <property type="term" value="F:cysteine-type endopeptidase inhibitor activity"/>
    <property type="evidence" value="ECO:0007669"/>
    <property type="project" value="TreeGrafter"/>
</dbReference>
<dbReference type="PANTHER" id="PTHR46116:SF26">
    <property type="entry name" value="UBIQUITIN-CONJUGATING ENZYME E2 Z"/>
    <property type="match status" value="1"/>
</dbReference>
<reference evidence="16" key="2">
    <citation type="journal article" date="2023" name="BMC Genomics">
        <title>Pest status, molecular evolution, and epigenetic factors derived from the genome assembly of Frankliniella fusca, a thysanopteran phytovirus vector.</title>
        <authorList>
            <person name="Catto M.A."/>
            <person name="Labadie P.E."/>
            <person name="Jacobson A.L."/>
            <person name="Kennedy G.G."/>
            <person name="Srinivasan R."/>
            <person name="Hunt B.G."/>
        </authorList>
    </citation>
    <scope>NUCLEOTIDE SEQUENCE</scope>
    <source>
        <strain evidence="16">PL_HMW_Pooled</strain>
    </source>
</reference>
<dbReference type="InterPro" id="IPR016135">
    <property type="entry name" value="UBQ-conjugating_enzyme/RWD"/>
</dbReference>
<evidence type="ECO:0000259" key="15">
    <source>
        <dbReference type="PROSITE" id="PS50127"/>
    </source>
</evidence>
<gene>
    <name evidence="16" type="ORF">KUF71_014236</name>
</gene>
<evidence type="ECO:0000256" key="5">
    <source>
        <dbReference type="ARBA" id="ARBA00022679"/>
    </source>
</evidence>
<keyword evidence="10" id="KW-0539">Nucleus</keyword>
<reference evidence="16" key="1">
    <citation type="submission" date="2021-07" db="EMBL/GenBank/DDBJ databases">
        <authorList>
            <person name="Catto M.A."/>
            <person name="Jacobson A."/>
            <person name="Kennedy G."/>
            <person name="Labadie P."/>
            <person name="Hunt B.G."/>
            <person name="Srinivasan R."/>
        </authorList>
    </citation>
    <scope>NUCLEOTIDE SEQUENCE</scope>
    <source>
        <strain evidence="16">PL_HMW_Pooled</strain>
        <tissue evidence="16">Head</tissue>
    </source>
</reference>
<accession>A0AAE1LPV8</accession>
<dbReference type="InterPro" id="IPR000608">
    <property type="entry name" value="UBC"/>
</dbReference>
<evidence type="ECO:0000256" key="4">
    <source>
        <dbReference type="ARBA" id="ARBA00022490"/>
    </source>
</evidence>
<dbReference type="EMBL" id="JAHWGI010001242">
    <property type="protein sequence ID" value="KAK3925987.1"/>
    <property type="molecule type" value="Genomic_DNA"/>
</dbReference>
<feature type="non-terminal residue" evidence="16">
    <location>
        <position position="1"/>
    </location>
</feature>
<sequence>DIRDIMKHPPWGSFVAPDETNYMMMHCIIVGPEDTPYEKGFFYFVVTFPSDYPMTAPKVLFMPTGAGKVRFNPNLYKCGKVCLSILGRKHAVAHCPQPSLVRFCPLTWPRPEWSPGLNLTSILVSIQSLLCEKPYHNEPGYDTERVPGDSVRYNNILRYETLR</sequence>
<keyword evidence="4" id="KW-0963">Cytoplasm</keyword>
<evidence type="ECO:0000313" key="17">
    <source>
        <dbReference type="Proteomes" id="UP001219518"/>
    </source>
</evidence>
<keyword evidence="8" id="KW-0833">Ubl conjugation pathway</keyword>
<keyword evidence="7" id="KW-0547">Nucleotide-binding</keyword>
<keyword evidence="9" id="KW-0067">ATP-binding</keyword>
<name>A0AAE1LPV8_9NEOP</name>
<evidence type="ECO:0000256" key="9">
    <source>
        <dbReference type="ARBA" id="ARBA00022840"/>
    </source>
</evidence>
<evidence type="ECO:0000313" key="16">
    <source>
        <dbReference type="EMBL" id="KAK3925987.1"/>
    </source>
</evidence>
<evidence type="ECO:0000256" key="11">
    <source>
        <dbReference type="ARBA" id="ARBA00039894"/>
    </source>
</evidence>